<evidence type="ECO:0000313" key="2">
    <source>
        <dbReference type="EMBL" id="ESU37493.1"/>
    </source>
</evidence>
<comment type="caution">
    <text evidence="2">The sequence shown here is derived from an EMBL/GenBank/DDBJ whole genome shotgun (WGS) entry which is preliminary data.</text>
</comment>
<accession>V6TEZ4</accession>
<feature type="compositionally biased region" description="Polar residues" evidence="1">
    <location>
        <begin position="732"/>
        <end position="742"/>
    </location>
</feature>
<feature type="region of interest" description="Disordered" evidence="1">
    <location>
        <begin position="723"/>
        <end position="745"/>
    </location>
</feature>
<organism evidence="2 3">
    <name type="scientific">Giardia intestinalis</name>
    <name type="common">Giardia lamblia</name>
    <dbReference type="NCBI Taxonomy" id="5741"/>
    <lineage>
        <taxon>Eukaryota</taxon>
        <taxon>Metamonada</taxon>
        <taxon>Diplomonadida</taxon>
        <taxon>Hexamitidae</taxon>
        <taxon>Giardiinae</taxon>
        <taxon>Giardia</taxon>
    </lineage>
</organism>
<reference evidence="3" key="1">
    <citation type="submission" date="2012-02" db="EMBL/GenBank/DDBJ databases">
        <title>Genome sequencing of Giardia lamblia Genotypes A2 and B isolates (DH and GS) and comparative analysis with the genomes of Genotypes A1 and E (WB and Pig).</title>
        <authorList>
            <person name="Adam R."/>
            <person name="Dahlstrom E."/>
            <person name="Martens C."/>
            <person name="Bruno D."/>
            <person name="Barbian K."/>
            <person name="Porcella S.F."/>
            <person name="Nash T."/>
        </authorList>
    </citation>
    <scope>NUCLEOTIDE SEQUENCE</scope>
    <source>
        <strain evidence="3">DH</strain>
    </source>
</reference>
<dbReference type="EMBL" id="AHGT01000026">
    <property type="protein sequence ID" value="ESU37493.1"/>
    <property type="molecule type" value="Genomic_DNA"/>
</dbReference>
<dbReference type="VEuPathDB" id="GiardiaDB:QR46_2420"/>
<evidence type="ECO:0000256" key="1">
    <source>
        <dbReference type="SAM" id="MobiDB-lite"/>
    </source>
</evidence>
<gene>
    <name evidence="2" type="ORF">DHA2_152769</name>
</gene>
<feature type="compositionally biased region" description="Polar residues" evidence="1">
    <location>
        <begin position="284"/>
        <end position="300"/>
    </location>
</feature>
<name>V6TEZ4_GIAIN</name>
<feature type="region of interest" description="Disordered" evidence="1">
    <location>
        <begin position="693"/>
        <end position="712"/>
    </location>
</feature>
<dbReference type="VEuPathDB" id="GiardiaDB:GL50803_0090659"/>
<protein>
    <submittedName>
        <fullName evidence="2">Uncharacterized protein</fullName>
    </submittedName>
</protein>
<dbReference type="AlphaFoldDB" id="V6TEZ4"/>
<sequence length="779" mass="86373">MQLRLTRGPSHSYTKCTANLLLDPVQNTDDLLLFYRSAPSHAVIFFAPRYHELIRRSHLSLQRIIHDDNSSVALCTFVSQLSTALSAAHLQCMFTYIMTSLLRRMYSNVLSALAFRDDTYVFYHKSHPKSINFAASSSSRGDSLPLKKRTGDNRLLHTEPWPPTPMLRRPSSYAFFRSFDDSCIHMCLTLQPRYAITDLQSFIQYGSKVLPRRTQSWDQIVNVPPTTDVTERVPAIASAIKWRTRNLLRQKTPSVKGHNPFSRLGATLNSPYLLTKCSRDVIQRSGSTLKTSPPKTSRATSRMDDPVLNKHSKNEPLHSELALLKELDPPLTNSSPVLMQTTEKFVSTLSSASLFDDQSLVSGGCECGQNELFSKLVCQNYESLPPSQAIGQQDINEFQLSAHRSNDMSNLSNGNSGLILSPTVSSDACLEEQLMLQGSTTTMTSDHSCQLDHSLSFAHQESCTAPLVTPYEQHQFPNDMDIYDLDVVSCSTEMAPVAFATPLKGANNESTENRPATQCLRTFQVQLEADPMKVQQKQPAIKFSMRTSQVVDQSNVDHCPKVTTSPVHIEAPLSGTSMIRKKEYAIVGDRIAHSLNRGAIPAMSRDSLASLYALTNSSSSDKASAGIFDRIRLKLNARRTGITKNLVSPGPTSFSSSYVNSESLTCVSLGGSGHTYLMSMLLLQQSRRSANKKRASYGSSTLLAPSSSRAETGWRPTTAIANEGKIDDHNNNPKNRVTSQTVPKKRMRCRHLDDPITSRDKGSARCKTILNLEIPLSQK</sequence>
<feature type="compositionally biased region" description="Polar residues" evidence="1">
    <location>
        <begin position="697"/>
        <end position="710"/>
    </location>
</feature>
<proteinExistence type="predicted"/>
<evidence type="ECO:0000313" key="3">
    <source>
        <dbReference type="Proteomes" id="UP000018320"/>
    </source>
</evidence>
<reference evidence="2 3" key="2">
    <citation type="journal article" date="2013" name="Genome Biol. Evol.">
        <title>Genome sequencing of Giardia lamblia genotypes A2 and B isolates (DH and GS) and comparative analysis with the genomes of genotypes A1 and E (WB and Pig).</title>
        <authorList>
            <person name="Adam R.D."/>
            <person name="Dahlstrom E.W."/>
            <person name="Martens C.A."/>
            <person name="Bruno D.P."/>
            <person name="Barbian K.D."/>
            <person name="Ricklefs S.M."/>
            <person name="Hernandez M.M."/>
            <person name="Narla N.P."/>
            <person name="Patel R.B."/>
            <person name="Porcella S.F."/>
            <person name="Nash T.E."/>
        </authorList>
    </citation>
    <scope>NUCLEOTIDE SEQUENCE [LARGE SCALE GENOMIC DNA]</scope>
    <source>
        <strain evidence="2 3">DH</strain>
    </source>
</reference>
<dbReference type="VEuPathDB" id="GiardiaDB:DHA2_152769"/>
<dbReference type="Proteomes" id="UP000018320">
    <property type="component" value="Unassembled WGS sequence"/>
</dbReference>
<feature type="region of interest" description="Disordered" evidence="1">
    <location>
        <begin position="284"/>
        <end position="309"/>
    </location>
</feature>
<dbReference type="VEuPathDB" id="GiardiaDB:GL50581_3214"/>